<evidence type="ECO:0000313" key="3">
    <source>
        <dbReference type="Proteomes" id="UP000254869"/>
    </source>
</evidence>
<sequence>MPPSEATSTPDIDTDTGPIVELERSITRIAHLLTRARRHGRTITAAGVNVDRANVPLLRLLADSPEPLRLGELATLLDVEAPHVTRQVQRLERTGMVARVSDPDDRRAQRVRLTPVGYQTVDAICTVIRQSIRDALSDWTPEDLRLLAALNNRMVDDFETTRELRPDRTQ</sequence>
<protein>
    <submittedName>
        <fullName evidence="2">DNA-binding MarR family transcriptional regulator</fullName>
    </submittedName>
</protein>
<keyword evidence="3" id="KW-1185">Reference proteome</keyword>
<accession>A0A370I0H8</accession>
<dbReference type="Pfam" id="PF01047">
    <property type="entry name" value="MarR"/>
    <property type="match status" value="1"/>
</dbReference>
<dbReference type="SMART" id="SM00347">
    <property type="entry name" value="HTH_MARR"/>
    <property type="match status" value="1"/>
</dbReference>
<dbReference type="PANTHER" id="PTHR33164:SF57">
    <property type="entry name" value="MARR-FAMILY TRANSCRIPTIONAL REGULATOR"/>
    <property type="match status" value="1"/>
</dbReference>
<dbReference type="InterPro" id="IPR000835">
    <property type="entry name" value="HTH_MarR-typ"/>
</dbReference>
<feature type="domain" description="HTH marR-type" evidence="1">
    <location>
        <begin position="19"/>
        <end position="156"/>
    </location>
</feature>
<evidence type="ECO:0000259" key="1">
    <source>
        <dbReference type="PROSITE" id="PS50995"/>
    </source>
</evidence>
<dbReference type="PRINTS" id="PR00598">
    <property type="entry name" value="HTHMARR"/>
</dbReference>
<keyword evidence="2" id="KW-0238">DNA-binding</keyword>
<organism evidence="2 3">
    <name type="scientific">Nocardia pseudobrasiliensis</name>
    <dbReference type="NCBI Taxonomy" id="45979"/>
    <lineage>
        <taxon>Bacteria</taxon>
        <taxon>Bacillati</taxon>
        <taxon>Actinomycetota</taxon>
        <taxon>Actinomycetes</taxon>
        <taxon>Mycobacteriales</taxon>
        <taxon>Nocardiaceae</taxon>
        <taxon>Nocardia</taxon>
    </lineage>
</organism>
<dbReference type="InterPro" id="IPR036388">
    <property type="entry name" value="WH-like_DNA-bd_sf"/>
</dbReference>
<dbReference type="SUPFAM" id="SSF46785">
    <property type="entry name" value="Winged helix' DNA-binding domain"/>
    <property type="match status" value="1"/>
</dbReference>
<dbReference type="GO" id="GO:0003677">
    <property type="term" value="F:DNA binding"/>
    <property type="evidence" value="ECO:0007669"/>
    <property type="project" value="UniProtKB-KW"/>
</dbReference>
<dbReference type="AlphaFoldDB" id="A0A370I0H8"/>
<gene>
    <name evidence="2" type="ORF">DFR76_10881</name>
</gene>
<dbReference type="EMBL" id="QQBC01000008">
    <property type="protein sequence ID" value="RDI64249.1"/>
    <property type="molecule type" value="Genomic_DNA"/>
</dbReference>
<dbReference type="GO" id="GO:0003700">
    <property type="term" value="F:DNA-binding transcription factor activity"/>
    <property type="evidence" value="ECO:0007669"/>
    <property type="project" value="InterPro"/>
</dbReference>
<name>A0A370I0H8_9NOCA</name>
<proteinExistence type="predicted"/>
<evidence type="ECO:0000313" key="2">
    <source>
        <dbReference type="EMBL" id="RDI64249.1"/>
    </source>
</evidence>
<dbReference type="InterPro" id="IPR036390">
    <property type="entry name" value="WH_DNA-bd_sf"/>
</dbReference>
<dbReference type="InterPro" id="IPR039422">
    <property type="entry name" value="MarR/SlyA-like"/>
</dbReference>
<dbReference type="GO" id="GO:0006950">
    <property type="term" value="P:response to stress"/>
    <property type="evidence" value="ECO:0007669"/>
    <property type="project" value="TreeGrafter"/>
</dbReference>
<dbReference type="Proteomes" id="UP000254869">
    <property type="component" value="Unassembled WGS sequence"/>
</dbReference>
<dbReference type="RefSeq" id="WP_067997080.1">
    <property type="nucleotide sequence ID" value="NZ_QQBC01000008.1"/>
</dbReference>
<dbReference type="Gene3D" id="1.10.10.10">
    <property type="entry name" value="Winged helix-like DNA-binding domain superfamily/Winged helix DNA-binding domain"/>
    <property type="match status" value="1"/>
</dbReference>
<comment type="caution">
    <text evidence="2">The sequence shown here is derived from an EMBL/GenBank/DDBJ whole genome shotgun (WGS) entry which is preliminary data.</text>
</comment>
<dbReference type="PROSITE" id="PS50995">
    <property type="entry name" value="HTH_MARR_2"/>
    <property type="match status" value="1"/>
</dbReference>
<reference evidence="2 3" key="1">
    <citation type="submission" date="2018-07" db="EMBL/GenBank/DDBJ databases">
        <title>Genomic Encyclopedia of Type Strains, Phase IV (KMG-IV): sequencing the most valuable type-strain genomes for metagenomic binning, comparative biology and taxonomic classification.</title>
        <authorList>
            <person name="Goeker M."/>
        </authorList>
    </citation>
    <scope>NUCLEOTIDE SEQUENCE [LARGE SCALE GENOMIC DNA]</scope>
    <source>
        <strain evidence="2 3">DSM 44290</strain>
    </source>
</reference>
<dbReference type="PANTHER" id="PTHR33164">
    <property type="entry name" value="TRANSCRIPTIONAL REGULATOR, MARR FAMILY"/>
    <property type="match status" value="1"/>
</dbReference>